<feature type="domain" description="Bacterial Ig-like" evidence="1">
    <location>
        <begin position="2"/>
        <end position="49"/>
    </location>
</feature>
<feature type="non-terminal residue" evidence="2">
    <location>
        <position position="1"/>
    </location>
</feature>
<dbReference type="RefSeq" id="WP_186659243.1">
    <property type="nucleotide sequence ID" value="NZ_JABWQV010000522.1"/>
</dbReference>
<dbReference type="InterPro" id="IPR044048">
    <property type="entry name" value="Big_12"/>
</dbReference>
<dbReference type="Pfam" id="PF19078">
    <property type="entry name" value="Big_12"/>
    <property type="match status" value="2"/>
</dbReference>
<feature type="non-terminal residue" evidence="2">
    <location>
        <position position="82"/>
    </location>
</feature>
<keyword evidence="3" id="KW-1185">Reference proteome</keyword>
<protein>
    <recommendedName>
        <fullName evidence="1">Bacterial Ig-like domain-containing protein</fullName>
    </recommendedName>
</protein>
<evidence type="ECO:0000313" key="3">
    <source>
        <dbReference type="Proteomes" id="UP000617171"/>
    </source>
</evidence>
<gene>
    <name evidence="2" type="ORF">HU811_27255</name>
</gene>
<name>A0ABR6V0N3_9PSED</name>
<sequence length="82" mass="8291">SDGGITWTATFTPTAGITDASNVISLNSGGIVDLAGNVNVGTSDSNNYALDTERPTATIVLADTNLNVGETSLVTITFSEAV</sequence>
<accession>A0ABR6V0N3</accession>
<dbReference type="Proteomes" id="UP000617171">
    <property type="component" value="Unassembled WGS sequence"/>
</dbReference>
<proteinExistence type="predicted"/>
<feature type="domain" description="Bacterial Ig-like" evidence="1">
    <location>
        <begin position="51"/>
        <end position="82"/>
    </location>
</feature>
<evidence type="ECO:0000313" key="2">
    <source>
        <dbReference type="EMBL" id="MBC3350356.1"/>
    </source>
</evidence>
<evidence type="ECO:0000259" key="1">
    <source>
        <dbReference type="Pfam" id="PF19078"/>
    </source>
</evidence>
<comment type="caution">
    <text evidence="2">The sequence shown here is derived from an EMBL/GenBank/DDBJ whole genome shotgun (WGS) entry which is preliminary data.</text>
</comment>
<reference evidence="2 3" key="1">
    <citation type="journal article" date="2020" name="Microorganisms">
        <title>Reliable Identification of Environmental Pseudomonas Isolates Using the rpoD Gene.</title>
        <authorList>
            <consortium name="The Broad Institute Genome Sequencing Platform"/>
            <person name="Girard L."/>
            <person name="Lood C."/>
            <person name="Rokni-Zadeh H."/>
            <person name="van Noort V."/>
            <person name="Lavigne R."/>
            <person name="De Mot R."/>
        </authorList>
    </citation>
    <scope>NUCLEOTIDE SEQUENCE [LARGE SCALE GENOMIC DNA]</scope>
    <source>
        <strain evidence="2 3">SWRI196</strain>
    </source>
</reference>
<organism evidence="2 3">
    <name type="scientific">Pseudomonas tehranensis</name>
    <dbReference type="NCBI Taxonomy" id="2745502"/>
    <lineage>
        <taxon>Bacteria</taxon>
        <taxon>Pseudomonadati</taxon>
        <taxon>Pseudomonadota</taxon>
        <taxon>Gammaproteobacteria</taxon>
        <taxon>Pseudomonadales</taxon>
        <taxon>Pseudomonadaceae</taxon>
        <taxon>Pseudomonas</taxon>
    </lineage>
</organism>
<dbReference type="EMBL" id="JABWQV010000522">
    <property type="protein sequence ID" value="MBC3350356.1"/>
    <property type="molecule type" value="Genomic_DNA"/>
</dbReference>